<keyword evidence="2" id="KW-1185">Reference proteome</keyword>
<evidence type="ECO:0000313" key="2">
    <source>
        <dbReference type="Proteomes" id="UP001162131"/>
    </source>
</evidence>
<gene>
    <name evidence="1" type="ORF">BSTOLATCC_MIC38617</name>
</gene>
<evidence type="ECO:0000313" key="1">
    <source>
        <dbReference type="EMBL" id="CAG9325355.1"/>
    </source>
</evidence>
<comment type="caution">
    <text evidence="1">The sequence shown here is derived from an EMBL/GenBank/DDBJ whole genome shotgun (WGS) entry which is preliminary data.</text>
</comment>
<sequence length="1060" mass="123913">MLRLRFFAKGFFRSFSEFSNHYNIGKARIDLKLASAKSLESFINDIDVSKTSHSMLAYTLQIVDMQNQRSGSEAWNKLKKIKNEVEENLEKLDSQGIVNFCEWIASSYRFTTEVSLTKEKKKILIDCVNKHLISRSFDRKQILSIYENLVPKGFKMEELENEVKKMAGSKLNLEEISKILTGTGRFIYTSKRSLFFACMKRILQLNKEELDGRHLAKILDALAIKQPTSIQIYFSDFLKLIEDSLPRWEENDLLSVIKFYKNNTDGYKGLYQSALKRLNILLSNNQSIEFIIELTTLLKNSPKNCFIADEIVLKSILIIKEKLSKESIDSENIIKILRLIGPNIDYQTALTLAHQINSKTLYLNELMQIFEKASWLCISKEGKLFPFANLISNKISYKKIEDIGCHYKIDVLFSIIHTNNYELYGLQKIKDLLIDDLREWITLSDDNTKLFISIASRKEYSSKFYRAIKPLQATAFRSLIRLSKECNSLFFSILLYECDPEKWKDFVIENKNNFSFEDILSTIRFYKGPFEAIIFLLEKYKNKLSPWWIGAAMDRIVEVKNVQILNDFARILNKIDPHYLLYEKNIIIRIDKFNHLFLHSDFSLLTDLFAGALKLLKDLPIDSIFSNRNILILSFASMLGKLEPEIADSVLSNYSYMNDIDQWNMLTISSKCTDMKLRKNIIDKVFNKFHEKLNHTALPQIIKRYWYHPKTEIDNYIIDALKKIVPLLGKYGLWAMADVIYKLSQVNINDHLELYNAISSLLKELVLKNVGKILFAEFDILLGLAHNNMPMDLNFAQIISENTRNYKLYDSENKREKLIEKIKTVGLSDKNAVLAVCNKHDNFRTAYLAETISCLAELRFEKEAWANHMANELMDYVEDKKISFENDKEHINWIYGLVAFKASKSEIMRHIENSKYFECESPTFKHFLLENHFSMDPNYKEIRILNQETQKYWQDFDYFKYFGIEKTLISRIESSSSKANLEVKAGAFIDGIWMPFYIPLKNTALWPVTNSVLLYRSNLLKGEFLMHRNQIIRKVNDLRILSKEETNKIGEIDIKQFLKI</sequence>
<protein>
    <submittedName>
        <fullName evidence="1">Uncharacterized protein</fullName>
    </submittedName>
</protein>
<reference evidence="1" key="1">
    <citation type="submission" date="2021-09" db="EMBL/GenBank/DDBJ databases">
        <authorList>
            <consortium name="AG Swart"/>
            <person name="Singh M."/>
            <person name="Singh A."/>
            <person name="Seah K."/>
            <person name="Emmerich C."/>
        </authorList>
    </citation>
    <scope>NUCLEOTIDE SEQUENCE</scope>
    <source>
        <strain evidence="1">ATCC30299</strain>
    </source>
</reference>
<proteinExistence type="predicted"/>
<accession>A0AAU9JPE9</accession>
<dbReference type="EMBL" id="CAJZBQ010000038">
    <property type="protein sequence ID" value="CAG9325355.1"/>
    <property type="molecule type" value="Genomic_DNA"/>
</dbReference>
<dbReference type="AlphaFoldDB" id="A0AAU9JPE9"/>
<name>A0AAU9JPE9_9CILI</name>
<organism evidence="1 2">
    <name type="scientific">Blepharisma stoltei</name>
    <dbReference type="NCBI Taxonomy" id="1481888"/>
    <lineage>
        <taxon>Eukaryota</taxon>
        <taxon>Sar</taxon>
        <taxon>Alveolata</taxon>
        <taxon>Ciliophora</taxon>
        <taxon>Postciliodesmatophora</taxon>
        <taxon>Heterotrichea</taxon>
        <taxon>Heterotrichida</taxon>
        <taxon>Blepharismidae</taxon>
        <taxon>Blepharisma</taxon>
    </lineage>
</organism>
<dbReference type="Proteomes" id="UP001162131">
    <property type="component" value="Unassembled WGS sequence"/>
</dbReference>